<dbReference type="Proteomes" id="UP001519460">
    <property type="component" value="Unassembled WGS sequence"/>
</dbReference>
<protein>
    <submittedName>
        <fullName evidence="1">Uncharacterized protein</fullName>
    </submittedName>
</protein>
<evidence type="ECO:0000313" key="2">
    <source>
        <dbReference type="Proteomes" id="UP001519460"/>
    </source>
</evidence>
<dbReference type="EMBL" id="JACVVK020000132">
    <property type="protein sequence ID" value="KAK7489927.1"/>
    <property type="molecule type" value="Genomic_DNA"/>
</dbReference>
<gene>
    <name evidence="1" type="ORF">BaRGS_00018792</name>
</gene>
<accession>A0ABD0KT28</accession>
<dbReference type="AlphaFoldDB" id="A0ABD0KT28"/>
<proteinExistence type="predicted"/>
<sequence length="145" mass="16102">MPSVCVVKVRLSLYENGVEKAYAEFDGKGSTFTSWFTKDRLLESSWADLKTSPHRFFSIAGHESGGLVRRFFLEKNYGGCPNDNGWLVVLEKNDTCSWGKTDSVPKILYANSQSNVNWDKGQVGVADVMTISVKLLQPAVCPFGK</sequence>
<name>A0ABD0KT28_9CAEN</name>
<reference evidence="1 2" key="1">
    <citation type="journal article" date="2023" name="Sci. Data">
        <title>Genome assembly of the Korean intertidal mud-creeper Batillaria attramentaria.</title>
        <authorList>
            <person name="Patra A.K."/>
            <person name="Ho P.T."/>
            <person name="Jun S."/>
            <person name="Lee S.J."/>
            <person name="Kim Y."/>
            <person name="Won Y.J."/>
        </authorList>
    </citation>
    <scope>NUCLEOTIDE SEQUENCE [LARGE SCALE GENOMIC DNA]</scope>
    <source>
        <strain evidence="1">Wonlab-2016</strain>
    </source>
</reference>
<keyword evidence="2" id="KW-1185">Reference proteome</keyword>
<organism evidence="1 2">
    <name type="scientific">Batillaria attramentaria</name>
    <dbReference type="NCBI Taxonomy" id="370345"/>
    <lineage>
        <taxon>Eukaryota</taxon>
        <taxon>Metazoa</taxon>
        <taxon>Spiralia</taxon>
        <taxon>Lophotrochozoa</taxon>
        <taxon>Mollusca</taxon>
        <taxon>Gastropoda</taxon>
        <taxon>Caenogastropoda</taxon>
        <taxon>Sorbeoconcha</taxon>
        <taxon>Cerithioidea</taxon>
        <taxon>Batillariidae</taxon>
        <taxon>Batillaria</taxon>
    </lineage>
</organism>
<comment type="caution">
    <text evidence="1">The sequence shown here is derived from an EMBL/GenBank/DDBJ whole genome shotgun (WGS) entry which is preliminary data.</text>
</comment>
<evidence type="ECO:0000313" key="1">
    <source>
        <dbReference type="EMBL" id="KAK7489927.1"/>
    </source>
</evidence>